<evidence type="ECO:0000313" key="3">
    <source>
        <dbReference type="EMBL" id="EFP09587.1"/>
    </source>
</evidence>
<accession>E3LSX4</accession>
<dbReference type="GO" id="GO:1905789">
    <property type="term" value="P:positive regulation of detection of mechanical stimulus involved in sensory perception of touch"/>
    <property type="evidence" value="ECO:0007669"/>
    <property type="project" value="EnsemblMetazoa"/>
</dbReference>
<dbReference type="PANTHER" id="PTHR42686">
    <property type="entry name" value="GH17980P-RELATED"/>
    <property type="match status" value="1"/>
</dbReference>
<protein>
    <submittedName>
        <fullName evidence="3">CRE-MEC-14 protein</fullName>
    </submittedName>
</protein>
<keyword evidence="4" id="KW-1185">Reference proteome</keyword>
<dbReference type="HOGENOM" id="CLU_023205_2_3_1"/>
<evidence type="ECO:0000313" key="4">
    <source>
        <dbReference type="Proteomes" id="UP000008281"/>
    </source>
</evidence>
<feature type="compositionally biased region" description="Polar residues" evidence="1">
    <location>
        <begin position="31"/>
        <end position="51"/>
    </location>
</feature>
<dbReference type="AlphaFoldDB" id="E3LSX4"/>
<dbReference type="GO" id="GO:1905792">
    <property type="term" value="P:positive regulation of mechanosensory behavior"/>
    <property type="evidence" value="ECO:0007669"/>
    <property type="project" value="EnsemblMetazoa"/>
</dbReference>
<dbReference type="Pfam" id="PF00248">
    <property type="entry name" value="Aldo_ket_red"/>
    <property type="match status" value="1"/>
</dbReference>
<reference evidence="3" key="1">
    <citation type="submission" date="2007-07" db="EMBL/GenBank/DDBJ databases">
        <title>PCAP assembly of the Caenorhabditis remanei genome.</title>
        <authorList>
            <consortium name="The Caenorhabditis remanei Sequencing Consortium"/>
            <person name="Wilson R.K."/>
        </authorList>
    </citation>
    <scope>NUCLEOTIDE SEQUENCE [LARGE SCALE GENOMIC DNA]</scope>
    <source>
        <strain evidence="3">PB4641</strain>
    </source>
</reference>
<dbReference type="GO" id="GO:0050976">
    <property type="term" value="P:detection of mechanical stimulus involved in sensory perception of touch"/>
    <property type="evidence" value="ECO:0007669"/>
    <property type="project" value="EnsemblMetazoa"/>
</dbReference>
<sequence length="466" mass="52771">MQSHTFTRSRGVPIYMNGSVSHQRLYDRLSEPSTSRQLPRSISLAPTGQRGSNRREREHVDNSLPSTFIPRFHDESAVRRMTYRQIPGTDIRISKIGFGAAAIGGMFGNVEDSITKIVETAIKQGINYIDTGYWYSQSRSESILGKALSKIPRKSYYISTKVGRFELDYARTFDFRADKILESLTNSLKRLQLTYIDICYVQIHDADFAPNESIVLYETLQALEMAKSSGKIRHIGLTGYPLGKLVHIIDCSSTKIDFVMTYCKGTLNNNALGQFTAWFQTHNIAIINSGALCWGLLTEKGPPPWHPASDEIREACLAATTYCSVGSYFFQHLIFVYLQSKNISISKLALDYALNFPNIICCLVGMDSVQQVMDNLELANYTKITDVEQRVRDRIMRRYLDRLENAGWEGVDVAQYWKKLKKLGLTALATHRHSSVESLASTLNGFSLYSSNSSSELRTPRRRRPF</sequence>
<name>E3LSX4_CAERE</name>
<proteinExistence type="predicted"/>
<dbReference type="STRING" id="31234.E3LSX4"/>
<evidence type="ECO:0000256" key="1">
    <source>
        <dbReference type="SAM" id="MobiDB-lite"/>
    </source>
</evidence>
<dbReference type="Proteomes" id="UP000008281">
    <property type="component" value="Unassembled WGS sequence"/>
</dbReference>
<dbReference type="Gene3D" id="3.20.20.100">
    <property type="entry name" value="NADP-dependent oxidoreductase domain"/>
    <property type="match status" value="1"/>
</dbReference>
<dbReference type="OMA" id="DYDNMFD"/>
<dbReference type="OrthoDB" id="48988at2759"/>
<dbReference type="GO" id="GO:0005829">
    <property type="term" value="C:cytosol"/>
    <property type="evidence" value="ECO:0007669"/>
    <property type="project" value="TreeGrafter"/>
</dbReference>
<gene>
    <name evidence="3" type="primary">Cre-mec-14</name>
    <name evidence="3" type="ORF">CRE_25392</name>
</gene>
<dbReference type="FunFam" id="3.20.20.100:FF:000011">
    <property type="entry name" value="Aldo/keto reductase"/>
    <property type="match status" value="1"/>
</dbReference>
<dbReference type="FunCoup" id="E3LSX4">
    <property type="interactions" value="203"/>
</dbReference>
<dbReference type="EMBL" id="DS268414">
    <property type="protein sequence ID" value="EFP09587.1"/>
    <property type="molecule type" value="Genomic_DNA"/>
</dbReference>
<dbReference type="GO" id="GO:0010349">
    <property type="term" value="F:L-galactose dehydrogenase activity"/>
    <property type="evidence" value="ECO:0007669"/>
    <property type="project" value="InterPro"/>
</dbReference>
<dbReference type="InterPro" id="IPR036812">
    <property type="entry name" value="NAD(P)_OxRdtase_dom_sf"/>
</dbReference>
<dbReference type="PANTHER" id="PTHR42686:SF1">
    <property type="entry name" value="GH17980P-RELATED"/>
    <property type="match status" value="1"/>
</dbReference>
<feature type="region of interest" description="Disordered" evidence="1">
    <location>
        <begin position="28"/>
        <end position="60"/>
    </location>
</feature>
<dbReference type="SUPFAM" id="SSF51430">
    <property type="entry name" value="NAD(P)-linked oxidoreductase"/>
    <property type="match status" value="1"/>
</dbReference>
<dbReference type="eggNOG" id="KOG1576">
    <property type="taxonomic scope" value="Eukaryota"/>
</dbReference>
<dbReference type="InterPro" id="IPR044479">
    <property type="entry name" value="LGALDH-like"/>
</dbReference>
<dbReference type="InterPro" id="IPR020471">
    <property type="entry name" value="AKR"/>
</dbReference>
<feature type="domain" description="NADP-dependent oxidoreductase" evidence="2">
    <location>
        <begin position="95"/>
        <end position="386"/>
    </location>
</feature>
<organism evidence="4">
    <name type="scientific">Caenorhabditis remanei</name>
    <name type="common">Caenorhabditis vulgaris</name>
    <dbReference type="NCBI Taxonomy" id="31234"/>
    <lineage>
        <taxon>Eukaryota</taxon>
        <taxon>Metazoa</taxon>
        <taxon>Ecdysozoa</taxon>
        <taxon>Nematoda</taxon>
        <taxon>Chromadorea</taxon>
        <taxon>Rhabditida</taxon>
        <taxon>Rhabditina</taxon>
        <taxon>Rhabditomorpha</taxon>
        <taxon>Rhabditoidea</taxon>
        <taxon>Rhabditidae</taxon>
        <taxon>Peloderinae</taxon>
        <taxon>Caenorhabditis</taxon>
    </lineage>
</organism>
<dbReference type="InterPro" id="IPR023210">
    <property type="entry name" value="NADP_OxRdtase_dom"/>
</dbReference>
<dbReference type="GO" id="GO:0007638">
    <property type="term" value="P:mechanosensory behavior"/>
    <property type="evidence" value="ECO:0007669"/>
    <property type="project" value="EnsemblMetazoa"/>
</dbReference>
<dbReference type="CDD" id="cd19163">
    <property type="entry name" value="AKR_galDH"/>
    <property type="match status" value="1"/>
</dbReference>
<dbReference type="InParanoid" id="E3LSX4"/>
<evidence type="ECO:0000259" key="2">
    <source>
        <dbReference type="Pfam" id="PF00248"/>
    </source>
</evidence>